<sequence>MDGQFIPHHTSVWSTDERSKVYFLIREFSDLSAKIKMVYVGFVLYVLFVLCIKYNQVKMYAYLLNGVFHD</sequence>
<feature type="transmembrane region" description="Helical" evidence="1">
    <location>
        <begin position="37"/>
        <end position="55"/>
    </location>
</feature>
<keyword evidence="1" id="KW-0812">Transmembrane</keyword>
<organism evidence="2">
    <name type="scientific">uncultured Citrobacter sp</name>
    <dbReference type="NCBI Taxonomy" id="200446"/>
    <lineage>
        <taxon>Bacteria</taxon>
        <taxon>Pseudomonadati</taxon>
        <taxon>Pseudomonadota</taxon>
        <taxon>Gammaproteobacteria</taxon>
        <taxon>Enterobacterales</taxon>
        <taxon>Enterobacteriaceae</taxon>
        <taxon>Citrobacter</taxon>
        <taxon>environmental samples</taxon>
    </lineage>
</organism>
<protein>
    <submittedName>
        <fullName evidence="2">Uncharacterized protein</fullName>
    </submittedName>
</protein>
<evidence type="ECO:0000256" key="1">
    <source>
        <dbReference type="SAM" id="Phobius"/>
    </source>
</evidence>
<reference evidence="2" key="1">
    <citation type="submission" date="2016-04" db="EMBL/GenBank/DDBJ databases">
        <authorList>
            <person name="Evans L.H."/>
            <person name="Alamgir A."/>
            <person name="Owens N."/>
            <person name="Weber N.D."/>
            <person name="Virtaneva K."/>
            <person name="Barbian K."/>
            <person name="Babar A."/>
            <person name="Rosenke K."/>
        </authorList>
    </citation>
    <scope>NUCLEOTIDE SEQUENCE</scope>
    <source>
        <strain evidence="2">86-2</strain>
    </source>
</reference>
<dbReference type="EMBL" id="FLUA01000057">
    <property type="protein sequence ID" value="SBV67878.1"/>
    <property type="molecule type" value="Genomic_DNA"/>
</dbReference>
<proteinExistence type="predicted"/>
<keyword evidence="1" id="KW-1133">Transmembrane helix</keyword>
<evidence type="ECO:0000313" key="2">
    <source>
        <dbReference type="EMBL" id="SBV67878.1"/>
    </source>
</evidence>
<gene>
    <name evidence="2" type="ORF">KL86CIT2_570007</name>
</gene>
<dbReference type="AlphaFoldDB" id="A0A212IM65"/>
<accession>A0A212IM65</accession>
<keyword evidence="1" id="KW-0472">Membrane</keyword>
<name>A0A212IM65_9ENTR</name>